<evidence type="ECO:0000313" key="1">
    <source>
        <dbReference type="EMBL" id="PWR25118.1"/>
    </source>
</evidence>
<gene>
    <name evidence="1" type="ORF">DKG74_04965</name>
</gene>
<organism evidence="1 2">
    <name type="scientific">Zavarzinia aquatilis</name>
    <dbReference type="NCBI Taxonomy" id="2211142"/>
    <lineage>
        <taxon>Bacteria</taxon>
        <taxon>Pseudomonadati</taxon>
        <taxon>Pseudomonadota</taxon>
        <taxon>Alphaproteobacteria</taxon>
        <taxon>Rhodospirillales</taxon>
        <taxon>Zavarziniaceae</taxon>
        <taxon>Zavarzinia</taxon>
    </lineage>
</organism>
<dbReference type="InterPro" id="IPR015001">
    <property type="entry name" value="DUF1850"/>
</dbReference>
<sequence length="127" mass="13531">MSALCLLLAGHVLAARLETDRFTLSWVHSIEKIEWQEDWQVTADGLEIVEARVAGSGAGMDVPADARRIDGGWTYRPALPRQREVHLARSGLVPDYRLCVGGNCAPLGRLAGGIADGVAVTLAPCGP</sequence>
<dbReference type="EMBL" id="QGLE01000002">
    <property type="protein sequence ID" value="PWR25118.1"/>
    <property type="molecule type" value="Genomic_DNA"/>
</dbReference>
<evidence type="ECO:0000313" key="2">
    <source>
        <dbReference type="Proteomes" id="UP000245461"/>
    </source>
</evidence>
<protein>
    <submittedName>
        <fullName evidence="1">DUF1850 domain-containing protein</fullName>
    </submittedName>
</protein>
<comment type="caution">
    <text evidence="1">The sequence shown here is derived from an EMBL/GenBank/DDBJ whole genome shotgun (WGS) entry which is preliminary data.</text>
</comment>
<proteinExistence type="predicted"/>
<accession>A0A317EDL3</accession>
<dbReference type="AlphaFoldDB" id="A0A317EDL3"/>
<dbReference type="RefSeq" id="WP_109903243.1">
    <property type="nucleotide sequence ID" value="NZ_QGLE01000002.1"/>
</dbReference>
<dbReference type="Proteomes" id="UP000245461">
    <property type="component" value="Unassembled WGS sequence"/>
</dbReference>
<dbReference type="OrthoDB" id="5298197at2"/>
<dbReference type="Pfam" id="PF08905">
    <property type="entry name" value="DUF1850"/>
    <property type="match status" value="1"/>
</dbReference>
<name>A0A317EDL3_9PROT</name>
<reference evidence="1 2" key="1">
    <citation type="submission" date="2018-05" db="EMBL/GenBank/DDBJ databases">
        <title>Zavarzinia sp. HR-AS.</title>
        <authorList>
            <person name="Lee Y."/>
            <person name="Jeon C.O."/>
        </authorList>
    </citation>
    <scope>NUCLEOTIDE SEQUENCE [LARGE SCALE GENOMIC DNA]</scope>
    <source>
        <strain evidence="1 2">HR-AS</strain>
    </source>
</reference>
<keyword evidence="2" id="KW-1185">Reference proteome</keyword>